<keyword evidence="1" id="KW-0812">Transmembrane</keyword>
<evidence type="ECO:0000256" key="2">
    <source>
        <dbReference type="SAM" id="SignalP"/>
    </source>
</evidence>
<keyword evidence="1" id="KW-0472">Membrane</keyword>
<dbReference type="EMBL" id="BQKM01000013">
    <property type="protein sequence ID" value="GJN54773.1"/>
    <property type="molecule type" value="Genomic_DNA"/>
</dbReference>
<keyword evidence="1" id="KW-1133">Transmembrane helix</keyword>
<feature type="signal peptide" evidence="2">
    <location>
        <begin position="1"/>
        <end position="20"/>
    </location>
</feature>
<evidence type="ECO:0000313" key="3">
    <source>
        <dbReference type="EMBL" id="BCG25397.1"/>
    </source>
</evidence>
<keyword evidence="6" id="KW-1185">Reference proteome</keyword>
<reference evidence="3 5" key="1">
    <citation type="submission" date="2020-05" db="EMBL/GenBank/DDBJ databases">
        <title>Characterization of novel class B3 metallo-beta-lactamase from novel Pseudomonas species.</title>
        <authorList>
            <person name="Yamada K."/>
            <person name="Aoki K."/>
            <person name="Ishii Y."/>
        </authorList>
    </citation>
    <scope>NUCLEOTIDE SEQUENCE [LARGE SCALE GENOMIC DNA]</scope>
    <source>
        <strain evidence="3 5">TUM18999</strain>
        <strain evidence="4 6">TUM20286</strain>
    </source>
</reference>
<dbReference type="AlphaFoldDB" id="A0A6J4E6G8"/>
<protein>
    <submittedName>
        <fullName evidence="3">Uncharacterized protein</fullName>
    </submittedName>
</protein>
<keyword evidence="2" id="KW-0732">Signal</keyword>
<evidence type="ECO:0000313" key="4">
    <source>
        <dbReference type="EMBL" id="GJN54773.1"/>
    </source>
</evidence>
<feature type="transmembrane region" description="Helical" evidence="1">
    <location>
        <begin position="35"/>
        <end position="62"/>
    </location>
</feature>
<name>A0A6J4E6G8_9PSED</name>
<proteinExistence type="predicted"/>
<dbReference type="KEGG" id="ptw:TUM18999_35880"/>
<evidence type="ECO:0000313" key="5">
    <source>
        <dbReference type="Proteomes" id="UP000509383"/>
    </source>
</evidence>
<evidence type="ECO:0000313" key="6">
    <source>
        <dbReference type="Proteomes" id="UP001054892"/>
    </source>
</evidence>
<evidence type="ECO:0000256" key="1">
    <source>
        <dbReference type="SAM" id="Phobius"/>
    </source>
</evidence>
<sequence>MMSSTLLACASHFPPAPLFAAQVLAEEPDGAAGKAAGGISGLMVGAMGCPILAIACAALGYYCGNAVQHSSGLSEAAWNEARATSRSKPNRP</sequence>
<organism evidence="3 5">
    <name type="scientific">Pseudomonas tohonis</name>
    <dbReference type="NCBI Taxonomy" id="2725477"/>
    <lineage>
        <taxon>Bacteria</taxon>
        <taxon>Pseudomonadati</taxon>
        <taxon>Pseudomonadota</taxon>
        <taxon>Gammaproteobacteria</taxon>
        <taxon>Pseudomonadales</taxon>
        <taxon>Pseudomonadaceae</taxon>
        <taxon>Pseudomonas</taxon>
    </lineage>
</organism>
<gene>
    <name evidence="3" type="ORF">TUM18999_35880</name>
    <name evidence="4" type="ORF">TUM20286_45250</name>
</gene>
<feature type="chain" id="PRO_5027083971" evidence="2">
    <location>
        <begin position="21"/>
        <end position="92"/>
    </location>
</feature>
<dbReference type="Proteomes" id="UP000509383">
    <property type="component" value="Chromosome"/>
</dbReference>
<accession>A0A6J4E6G8</accession>
<dbReference type="Proteomes" id="UP001054892">
    <property type="component" value="Unassembled WGS sequence"/>
</dbReference>
<dbReference type="EMBL" id="AP023189">
    <property type="protein sequence ID" value="BCG25397.1"/>
    <property type="molecule type" value="Genomic_DNA"/>
</dbReference>